<organism evidence="1 2">
    <name type="scientific">Synoicihabitans lomoniglobus</name>
    <dbReference type="NCBI Taxonomy" id="2909285"/>
    <lineage>
        <taxon>Bacteria</taxon>
        <taxon>Pseudomonadati</taxon>
        <taxon>Verrucomicrobiota</taxon>
        <taxon>Opitutia</taxon>
        <taxon>Opitutales</taxon>
        <taxon>Opitutaceae</taxon>
        <taxon>Synoicihabitans</taxon>
    </lineage>
</organism>
<evidence type="ECO:0000313" key="2">
    <source>
        <dbReference type="Proteomes" id="UP001218638"/>
    </source>
</evidence>
<protein>
    <recommendedName>
        <fullName evidence="3">Mandelate racemase</fullName>
    </recommendedName>
</protein>
<dbReference type="AlphaFoldDB" id="A0AAF0CS40"/>
<dbReference type="KEGG" id="slom:PXH66_09040"/>
<evidence type="ECO:0008006" key="3">
    <source>
        <dbReference type="Google" id="ProtNLM"/>
    </source>
</evidence>
<reference evidence="1" key="1">
    <citation type="submission" date="2023-03" db="EMBL/GenBank/DDBJ databases">
        <title>Lomoglobus Profundus gen. nov., sp. nov., a novel member of the phylum Verrucomicrobia, isolated from deep-marine sediment of South China Sea.</title>
        <authorList>
            <person name="Ahmad T."/>
            <person name="Ishaq S.E."/>
            <person name="Wang F."/>
        </authorList>
    </citation>
    <scope>NUCLEOTIDE SEQUENCE</scope>
    <source>
        <strain evidence="1">LMO-M01</strain>
    </source>
</reference>
<name>A0AAF0CS40_9BACT</name>
<dbReference type="Proteomes" id="UP001218638">
    <property type="component" value="Chromosome"/>
</dbReference>
<dbReference type="EMBL" id="CP119075">
    <property type="protein sequence ID" value="WED66994.1"/>
    <property type="molecule type" value="Genomic_DNA"/>
</dbReference>
<sequence length="477" mass="52189">MIILHRQRWFRRELRTRIPFRYGIAVMKRVPHVWLEIEATIDGQRVIGRSADHLPPKWFTKDPQRDVADEIAAMHTVLHQAGKHAEGLEAPTLFAFMHEVDRRQAEWATAHVMPPLLANFGATFIERALLDAYCRRYDTTIGEALRGDGLGIDLSQIHAELNGVRPSSFLPAQTLDTVTCRHTVGLGDPLEDDEATEAEDAPDDGLPVSLREVVQCYGIRHFKVKVSGDATASLNRLERIMAIVAENSGPDYRVSLDGNETYATIAAFRAFWDEAQSRPGLNELWPRLLFVEQPLARAAALGDDVGDAMRSWSDRPMLLIDESGGAPADARRALDLGYDGMSHKNCKGVFHGLANRGLLAAREKAGAIRPLMMSAEDLSNVGPIALPQDLAVQAALGNVSVERNGHHYFAGLSGWPESVQTQALLNYPELYIPHASGWPAVNVVAGTIDLHAVNRNAFGGAADPGLTGAGECWADLG</sequence>
<gene>
    <name evidence="1" type="ORF">PXH66_09040</name>
</gene>
<dbReference type="SUPFAM" id="SSF51604">
    <property type="entry name" value="Enolase C-terminal domain-like"/>
    <property type="match status" value="1"/>
</dbReference>
<dbReference type="Gene3D" id="3.20.20.120">
    <property type="entry name" value="Enolase-like C-terminal domain"/>
    <property type="match status" value="1"/>
</dbReference>
<proteinExistence type="predicted"/>
<dbReference type="RefSeq" id="WP_330929709.1">
    <property type="nucleotide sequence ID" value="NZ_CP119075.1"/>
</dbReference>
<evidence type="ECO:0000313" key="1">
    <source>
        <dbReference type="EMBL" id="WED66994.1"/>
    </source>
</evidence>
<accession>A0AAF0CS40</accession>
<dbReference type="InterPro" id="IPR036849">
    <property type="entry name" value="Enolase-like_C_sf"/>
</dbReference>
<keyword evidence="2" id="KW-1185">Reference proteome</keyword>